<dbReference type="SUPFAM" id="SSF54593">
    <property type="entry name" value="Glyoxalase/Bleomycin resistance protein/Dihydroxybiphenyl dioxygenase"/>
    <property type="match status" value="1"/>
</dbReference>
<protein>
    <submittedName>
        <fullName evidence="2">VOC family protein</fullName>
    </submittedName>
</protein>
<gene>
    <name evidence="2" type="ORF">HYN51_05200</name>
</gene>
<evidence type="ECO:0000313" key="2">
    <source>
        <dbReference type="EMBL" id="AWH88007.1"/>
    </source>
</evidence>
<organism evidence="2 3">
    <name type="scientific">Limnobaculum parvum</name>
    <dbReference type="NCBI Taxonomy" id="2172103"/>
    <lineage>
        <taxon>Bacteria</taxon>
        <taxon>Pseudomonadati</taxon>
        <taxon>Pseudomonadota</taxon>
        <taxon>Gammaproteobacteria</taxon>
        <taxon>Enterobacterales</taxon>
        <taxon>Budviciaceae</taxon>
        <taxon>Limnobaculum</taxon>
    </lineage>
</organism>
<reference evidence="2 3" key="1">
    <citation type="journal article" date="2019" name="Int. J. Syst. Evol. Microbiol.">
        <title>Limnobaculum parvum gen. nov., sp. nov., isolated from a freshwater lake.</title>
        <authorList>
            <person name="Baek C."/>
            <person name="Shin S.K."/>
            <person name="Yi H."/>
        </authorList>
    </citation>
    <scope>NUCLEOTIDE SEQUENCE [LARGE SCALE GENOMIC DNA]</scope>
    <source>
        <strain evidence="2 3">HYN0051</strain>
    </source>
</reference>
<proteinExistence type="predicted"/>
<keyword evidence="3" id="KW-1185">Reference proteome</keyword>
<dbReference type="InterPro" id="IPR004360">
    <property type="entry name" value="Glyas_Fos-R_dOase_dom"/>
</dbReference>
<dbReference type="Gene3D" id="3.10.180.10">
    <property type="entry name" value="2,3-Dihydroxybiphenyl 1,2-Dioxygenase, domain 1"/>
    <property type="match status" value="1"/>
</dbReference>
<dbReference type="EMBL" id="CP029185">
    <property type="protein sequence ID" value="AWH88007.1"/>
    <property type="molecule type" value="Genomic_DNA"/>
</dbReference>
<dbReference type="InterPro" id="IPR029068">
    <property type="entry name" value="Glyas_Bleomycin-R_OHBP_Dase"/>
</dbReference>
<evidence type="ECO:0000313" key="3">
    <source>
        <dbReference type="Proteomes" id="UP000244908"/>
    </source>
</evidence>
<dbReference type="InterPro" id="IPR037523">
    <property type="entry name" value="VOC_core"/>
</dbReference>
<accession>A0A2Y9TWB6</accession>
<name>A0A2Y9TWB6_9GAMM</name>
<dbReference type="Proteomes" id="UP000244908">
    <property type="component" value="Chromosome"/>
</dbReference>
<dbReference type="OrthoDB" id="9798430at2"/>
<sequence>MVKFGYTIVYVDDVEKTLHFFNEAFNMKTRFLHDTGAYGELDTGETVLAFASHELGHGHFPDGYIQASSSEKPLGIEIALVTDDVRTIHNAAIVYGSTELKAPAVMPWGQTVSYVRTPSGILLELCSPMS</sequence>
<dbReference type="KEGG" id="lpv:HYN51_05200"/>
<evidence type="ECO:0000259" key="1">
    <source>
        <dbReference type="PROSITE" id="PS51819"/>
    </source>
</evidence>
<dbReference type="RefSeq" id="WP_108900082.1">
    <property type="nucleotide sequence ID" value="NZ_CP029185.2"/>
</dbReference>
<dbReference type="PROSITE" id="PS51819">
    <property type="entry name" value="VOC"/>
    <property type="match status" value="1"/>
</dbReference>
<feature type="domain" description="VOC" evidence="1">
    <location>
        <begin position="3"/>
        <end position="128"/>
    </location>
</feature>
<dbReference type="AlphaFoldDB" id="A0A2Y9TWB6"/>
<dbReference type="Pfam" id="PF00903">
    <property type="entry name" value="Glyoxalase"/>
    <property type="match status" value="1"/>
</dbReference>